<evidence type="ECO:0008006" key="3">
    <source>
        <dbReference type="Google" id="ProtNLM"/>
    </source>
</evidence>
<sequence>MQQTGSGSQAAPTLSSTTITWSELEAAFAPERLAPYLNHSGGDRDRAVALYLWNIALCESLYPLLNLSEITLRNRFHQVLSQHFQRLDWYDDAWLDQRDASKVLEAKQKIARHRLSPTPGRVVAELTFGFWTSLLDVRYERSRVLWPALAPKIFSNAPRKLRTRKDQSPYAARLRTLRNRVFHHEPVWHWPNLPAVVRESETWLLWLNPDIARLHSLLDRFHSIHAAGPGGMPSIKAV</sequence>
<dbReference type="RefSeq" id="WP_143902520.1">
    <property type="nucleotide sequence ID" value="NZ_VJOL01000025.1"/>
</dbReference>
<evidence type="ECO:0000313" key="1">
    <source>
        <dbReference type="EMBL" id="TSE29462.1"/>
    </source>
</evidence>
<organism evidence="1 2">
    <name type="scientific">Tepidimonas thermarum</name>
    <dbReference type="NCBI Taxonomy" id="335431"/>
    <lineage>
        <taxon>Bacteria</taxon>
        <taxon>Pseudomonadati</taxon>
        <taxon>Pseudomonadota</taxon>
        <taxon>Betaproteobacteria</taxon>
        <taxon>Burkholderiales</taxon>
        <taxon>Tepidimonas</taxon>
    </lineage>
</organism>
<reference evidence="1 2" key="1">
    <citation type="submission" date="2019-07" db="EMBL/GenBank/DDBJ databases">
        <title>Tepidimonas thermarum AA-1 draft genome.</title>
        <authorList>
            <person name="Da Costa M.S."/>
            <person name="Froufe H.J.C."/>
            <person name="Egas C."/>
            <person name="Albuquerque L."/>
        </authorList>
    </citation>
    <scope>NUCLEOTIDE SEQUENCE [LARGE SCALE GENOMIC DNA]</scope>
    <source>
        <strain evidence="1 2">AA-1</strain>
    </source>
</reference>
<comment type="caution">
    <text evidence="1">The sequence shown here is derived from an EMBL/GenBank/DDBJ whole genome shotgun (WGS) entry which is preliminary data.</text>
</comment>
<dbReference type="AlphaFoldDB" id="A0A554X0V1"/>
<evidence type="ECO:0000313" key="2">
    <source>
        <dbReference type="Proteomes" id="UP000318542"/>
    </source>
</evidence>
<dbReference type="OrthoDB" id="9813050at2"/>
<accession>A0A554X0V1</accession>
<protein>
    <recommendedName>
        <fullName evidence="3">Abi-like protein</fullName>
    </recommendedName>
</protein>
<dbReference type="Proteomes" id="UP000318542">
    <property type="component" value="Unassembled WGS sequence"/>
</dbReference>
<proteinExistence type="predicted"/>
<keyword evidence="2" id="KW-1185">Reference proteome</keyword>
<gene>
    <name evidence="1" type="ORF">Tther_01511</name>
</gene>
<name>A0A554X0V1_9BURK</name>
<dbReference type="EMBL" id="VJOL01000025">
    <property type="protein sequence ID" value="TSE29462.1"/>
    <property type="molecule type" value="Genomic_DNA"/>
</dbReference>